<organism evidence="1 2">
    <name type="scientific">Eubacterium plexicaudatum ASF492</name>
    <dbReference type="NCBI Taxonomy" id="1235802"/>
    <lineage>
        <taxon>Bacteria</taxon>
        <taxon>Bacillati</taxon>
        <taxon>Bacillota</taxon>
        <taxon>Clostridia</taxon>
        <taxon>Eubacteriales</taxon>
        <taxon>Eubacteriaceae</taxon>
        <taxon>Eubacterium</taxon>
    </lineage>
</organism>
<gene>
    <name evidence="1" type="ORF">C823_03091</name>
</gene>
<evidence type="ECO:0000313" key="2">
    <source>
        <dbReference type="Proteomes" id="UP000012589"/>
    </source>
</evidence>
<sequence>MSFDGALIKEQGITFAIAVVKPYVLTSPEKESIRLGFMRYFGNIPIILMAQNQKGIPTYDGRKDIVRFLANIHPSRIPWRHYTAT</sequence>
<evidence type="ECO:0000313" key="1">
    <source>
        <dbReference type="EMBL" id="EMZ24639.1"/>
    </source>
</evidence>
<name>N2AJQ1_9FIRM</name>
<keyword evidence="2" id="KW-1185">Reference proteome</keyword>
<comment type="caution">
    <text evidence="1">The sequence shown here is derived from an EMBL/GenBank/DDBJ whole genome shotgun (WGS) entry which is preliminary data.</text>
</comment>
<dbReference type="HOGENOM" id="CLU_167517_0_0_9"/>
<protein>
    <submittedName>
        <fullName evidence="1">Uncharacterized protein</fullName>
    </submittedName>
</protein>
<dbReference type="Proteomes" id="UP000012589">
    <property type="component" value="Unassembled WGS sequence"/>
</dbReference>
<reference evidence="1 2" key="1">
    <citation type="journal article" date="2014" name="Genome Announc.">
        <title>Draft genome sequences of the altered schaedler flora, a defined bacterial community from gnotobiotic mice.</title>
        <authorList>
            <person name="Wannemuehler M.J."/>
            <person name="Overstreet A.M."/>
            <person name="Ward D.V."/>
            <person name="Phillips G.J."/>
        </authorList>
    </citation>
    <scope>NUCLEOTIDE SEQUENCE [LARGE SCALE GENOMIC DNA]</scope>
    <source>
        <strain evidence="1 2">ASF492</strain>
    </source>
</reference>
<proteinExistence type="predicted"/>
<dbReference type="OrthoDB" id="960855at2"/>
<dbReference type="EMBL" id="AQFT01000095">
    <property type="protein sequence ID" value="EMZ24639.1"/>
    <property type="molecule type" value="Genomic_DNA"/>
</dbReference>
<accession>N2AJQ1</accession>
<dbReference type="eggNOG" id="ENOG5032YMC">
    <property type="taxonomic scope" value="Bacteria"/>
</dbReference>
<dbReference type="AlphaFoldDB" id="N2AJQ1"/>